<name>A0A832PNW1_9RHOB</name>
<dbReference type="PANTHER" id="PTHR11895:SF176">
    <property type="entry name" value="AMIDASE AMID-RELATED"/>
    <property type="match status" value="1"/>
</dbReference>
<dbReference type="Proteomes" id="UP000580830">
    <property type="component" value="Unassembled WGS sequence"/>
</dbReference>
<dbReference type="InterPro" id="IPR000120">
    <property type="entry name" value="Amidase"/>
</dbReference>
<reference evidence="2 3" key="1">
    <citation type="journal article" date="2020" name="Biotechnol. Biofuels">
        <title>New insights from the biogas microbiome by comprehensive genome-resolved metagenomics of nearly 1600 species originating from multiple anaerobic digesters.</title>
        <authorList>
            <person name="Campanaro S."/>
            <person name="Treu L."/>
            <person name="Rodriguez-R L.M."/>
            <person name="Kovalovszki A."/>
            <person name="Ziels R.M."/>
            <person name="Maus I."/>
            <person name="Zhu X."/>
            <person name="Kougias P.G."/>
            <person name="Basile A."/>
            <person name="Luo G."/>
            <person name="Schluter A."/>
            <person name="Konstantinidis K.T."/>
            <person name="Angelidaki I."/>
        </authorList>
    </citation>
    <scope>NUCLEOTIDE SEQUENCE [LARGE SCALE GENOMIC DNA]</scope>
    <source>
        <strain evidence="2">AS04akNAM_125</strain>
    </source>
</reference>
<gene>
    <name evidence="2" type="ORF">GXX24_11885</name>
</gene>
<dbReference type="GO" id="GO:0003824">
    <property type="term" value="F:catalytic activity"/>
    <property type="evidence" value="ECO:0007669"/>
    <property type="project" value="InterPro"/>
</dbReference>
<dbReference type="Gene3D" id="3.90.1300.10">
    <property type="entry name" value="Amidase signature (AS) domain"/>
    <property type="match status" value="1"/>
</dbReference>
<dbReference type="SUPFAM" id="SSF75304">
    <property type="entry name" value="Amidase signature (AS) enzymes"/>
    <property type="match status" value="1"/>
</dbReference>
<proteinExistence type="predicted"/>
<dbReference type="EMBL" id="DULP01000186">
    <property type="protein sequence ID" value="HHW34822.1"/>
    <property type="molecule type" value="Genomic_DNA"/>
</dbReference>
<evidence type="ECO:0000313" key="2">
    <source>
        <dbReference type="EMBL" id="HHW34822.1"/>
    </source>
</evidence>
<dbReference type="InterPro" id="IPR020556">
    <property type="entry name" value="Amidase_CS"/>
</dbReference>
<feature type="domain" description="Amidase" evidence="1">
    <location>
        <begin position="21"/>
        <end position="431"/>
    </location>
</feature>
<dbReference type="InterPro" id="IPR023631">
    <property type="entry name" value="Amidase_dom"/>
</dbReference>
<dbReference type="Pfam" id="PF01425">
    <property type="entry name" value="Amidase"/>
    <property type="match status" value="1"/>
</dbReference>
<protein>
    <submittedName>
        <fullName evidence="2">Amidase</fullName>
    </submittedName>
</protein>
<dbReference type="InterPro" id="IPR036928">
    <property type="entry name" value="AS_sf"/>
</dbReference>
<sequence length="458" mass="48024">MEMTLCEAADAARAGQVGAVELLEAALAAVERHDGRVNAVIAIEPERAMAEARALDALPADRRGVLHGVPLAHKDMFHRAGEVSTYGSAARSTRRMQATAPLLTRLDGAGAVSFARLNMAAFAMGPTGHNPDFSRCCNPFAPARITGGSSSGSGAAVAARFAYGALGSDTGGSVRLPAACCGVVGLKPTQGLLSLEGVMGLSESLDCPGPIARSSRDLARMMDVLDRPGHEAAVLQDIRGLRLGLPTSYYCDDLHPEVRDNLDRAAAAFRALGATLVPVAVPDHSAYADLADAIWKPEAAALHLPALQSGPGALPEQARARLMQGLATSAVDYVRARRLRSLALQDMLSGPLAACDALLVPAMPRPVPLAAEVEAGSGDAMRHNLAAITAFTRPLNFLGLPGLVTPSGLDRDGVPLAIQLIAAPRQERLLLQLGHRFESETGFNRLRPDLLAWSALFY</sequence>
<evidence type="ECO:0000259" key="1">
    <source>
        <dbReference type="Pfam" id="PF01425"/>
    </source>
</evidence>
<dbReference type="PANTHER" id="PTHR11895">
    <property type="entry name" value="TRANSAMIDASE"/>
    <property type="match status" value="1"/>
</dbReference>
<accession>A0A832PNW1</accession>
<dbReference type="AlphaFoldDB" id="A0A832PNW1"/>
<comment type="caution">
    <text evidence="2">The sequence shown here is derived from an EMBL/GenBank/DDBJ whole genome shotgun (WGS) entry which is preliminary data.</text>
</comment>
<dbReference type="PROSITE" id="PS00571">
    <property type="entry name" value="AMIDASES"/>
    <property type="match status" value="1"/>
</dbReference>
<organism evidence="2 3">
    <name type="scientific">Paracoccus solventivorans</name>
    <dbReference type="NCBI Taxonomy" id="53463"/>
    <lineage>
        <taxon>Bacteria</taxon>
        <taxon>Pseudomonadati</taxon>
        <taxon>Pseudomonadota</taxon>
        <taxon>Alphaproteobacteria</taxon>
        <taxon>Rhodobacterales</taxon>
        <taxon>Paracoccaceae</taxon>
        <taxon>Paracoccus</taxon>
    </lineage>
</organism>
<evidence type="ECO:0000313" key="3">
    <source>
        <dbReference type="Proteomes" id="UP000580830"/>
    </source>
</evidence>